<dbReference type="PANTHER" id="PTHR47795:SF1">
    <property type="entry name" value="DNA-DEPENDENT METALLOPROTEASE WSS1 HOMOLOG 2"/>
    <property type="match status" value="1"/>
</dbReference>
<dbReference type="EMBL" id="PQFF01000322">
    <property type="protein sequence ID" value="RHZ60536.1"/>
    <property type="molecule type" value="Genomic_DNA"/>
</dbReference>
<dbReference type="SMART" id="SM00213">
    <property type="entry name" value="UBQ"/>
    <property type="match status" value="1"/>
</dbReference>
<feature type="domain" description="Ubiquitin-like" evidence="1">
    <location>
        <begin position="25"/>
        <end position="75"/>
    </location>
</feature>
<dbReference type="Gene3D" id="3.10.20.90">
    <property type="entry name" value="Phosphatidylinositol 3-kinase Catalytic Subunit, Chain A, domain 1"/>
    <property type="match status" value="1"/>
</dbReference>
<dbReference type="GO" id="GO:0070628">
    <property type="term" value="F:proteasome binding"/>
    <property type="evidence" value="ECO:0007669"/>
    <property type="project" value="TreeGrafter"/>
</dbReference>
<dbReference type="InterPro" id="IPR029071">
    <property type="entry name" value="Ubiquitin-like_domsf"/>
</dbReference>
<evidence type="ECO:0000313" key="4">
    <source>
        <dbReference type="Proteomes" id="UP000266861"/>
    </source>
</evidence>
<dbReference type="OrthoDB" id="49605at2759"/>
<dbReference type="PROSITE" id="PS50053">
    <property type="entry name" value="UBIQUITIN_2"/>
    <property type="match status" value="1"/>
</dbReference>
<keyword evidence="4" id="KW-1185">Reference proteome</keyword>
<dbReference type="STRING" id="1348612.A0A397HG51"/>
<dbReference type="InterPro" id="IPR000626">
    <property type="entry name" value="Ubiquitin-like_dom"/>
</dbReference>
<dbReference type="Pfam" id="PF08325">
    <property type="entry name" value="WLM"/>
    <property type="match status" value="1"/>
</dbReference>
<evidence type="ECO:0000259" key="2">
    <source>
        <dbReference type="PROSITE" id="PS51397"/>
    </source>
</evidence>
<dbReference type="Proteomes" id="UP000266861">
    <property type="component" value="Unassembled WGS sequence"/>
</dbReference>
<proteinExistence type="predicted"/>
<comment type="caution">
    <text evidence="3">The sequence shown here is derived from an EMBL/GenBank/DDBJ whole genome shotgun (WGS) entry which is preliminary data.</text>
</comment>
<reference evidence="3 4" key="1">
    <citation type="submission" date="2018-08" db="EMBL/GenBank/DDBJ databases">
        <title>Genome and evolution of the arbuscular mycorrhizal fungus Diversispora epigaea (formerly Glomus versiforme) and its bacterial endosymbionts.</title>
        <authorList>
            <person name="Sun X."/>
            <person name="Fei Z."/>
            <person name="Harrison M."/>
        </authorList>
    </citation>
    <scope>NUCLEOTIDE SEQUENCE [LARGE SCALE GENOMIC DNA]</scope>
    <source>
        <strain evidence="3 4">IT104</strain>
    </source>
</reference>
<dbReference type="AlphaFoldDB" id="A0A397HG51"/>
<sequence>MSEDALNFHVIFGKTVIQVENWPIDSTIQKIKEYVEEKTRISVDSQTLIYNKEKLKNDTTLRYNNFKSGIKVMLIGSFQEAIQEVKEIDSRITHQPLESRTEYAINVRFCHIKPGTHHIKVIEHFPNPDKAREILMKLRDDRGIRGIMLKHQWSVEILQELSPFEHKILGFNINAGKLISLRLRTDDMEGFRIYSSIREILLHELAHNVWGKHDKNFHCLNRQLNKEYVSISKEEFFNPSEETEINYDQSCEASFTLTASSSKEEFSNPLEETEINDDQPCETSTLGGPTRKIRGGRNKISKEEFYNPSEETEINHNQSFEGGTLEIQHEKEINTINSSSKEEIELNEKCGTIEHNEPLE</sequence>
<evidence type="ECO:0008006" key="5">
    <source>
        <dbReference type="Google" id="ProtNLM"/>
    </source>
</evidence>
<dbReference type="InterPro" id="IPR013536">
    <property type="entry name" value="WLM_dom"/>
</dbReference>
<dbReference type="Pfam" id="PF00240">
    <property type="entry name" value="ubiquitin"/>
    <property type="match status" value="1"/>
</dbReference>
<gene>
    <name evidence="3" type="ORF">Glove_352g15</name>
</gene>
<dbReference type="PANTHER" id="PTHR47795">
    <property type="entry name" value="UBIQUITIN AND WLM DOMAIN-CONTAINING METALLOPROTEASE SPCC1442.07C"/>
    <property type="match status" value="1"/>
</dbReference>
<accession>A0A397HG51</accession>
<feature type="domain" description="WLM" evidence="2">
    <location>
        <begin position="107"/>
        <end position="293"/>
    </location>
</feature>
<evidence type="ECO:0000313" key="3">
    <source>
        <dbReference type="EMBL" id="RHZ60536.1"/>
    </source>
</evidence>
<protein>
    <recommendedName>
        <fullName evidence="5">WLM domain-containing protein</fullName>
    </recommendedName>
</protein>
<organism evidence="3 4">
    <name type="scientific">Diversispora epigaea</name>
    <dbReference type="NCBI Taxonomy" id="1348612"/>
    <lineage>
        <taxon>Eukaryota</taxon>
        <taxon>Fungi</taxon>
        <taxon>Fungi incertae sedis</taxon>
        <taxon>Mucoromycota</taxon>
        <taxon>Glomeromycotina</taxon>
        <taxon>Glomeromycetes</taxon>
        <taxon>Diversisporales</taxon>
        <taxon>Diversisporaceae</taxon>
        <taxon>Diversispora</taxon>
    </lineage>
</organism>
<dbReference type="SUPFAM" id="SSF54236">
    <property type="entry name" value="Ubiquitin-like"/>
    <property type="match status" value="1"/>
</dbReference>
<dbReference type="PROSITE" id="PS51397">
    <property type="entry name" value="WLM"/>
    <property type="match status" value="1"/>
</dbReference>
<evidence type="ECO:0000259" key="1">
    <source>
        <dbReference type="PROSITE" id="PS50053"/>
    </source>
</evidence>
<name>A0A397HG51_9GLOM</name>